<dbReference type="PANTHER" id="PTHR36053:SF1">
    <property type="entry name" value="OS04G0680300 PROTEIN"/>
    <property type="match status" value="1"/>
</dbReference>
<reference evidence="2 3" key="1">
    <citation type="submission" date="2020-04" db="EMBL/GenBank/DDBJ databases">
        <title>Perkinsus olseni comparative genomics.</title>
        <authorList>
            <person name="Bogema D.R."/>
        </authorList>
    </citation>
    <scope>NUCLEOTIDE SEQUENCE [LARGE SCALE GENOMIC DNA]</scope>
    <source>
        <strain evidence="2">ATCC PRA-205</strain>
    </source>
</reference>
<comment type="caution">
    <text evidence="2">The sequence shown here is derived from an EMBL/GenBank/DDBJ whole genome shotgun (WGS) entry which is preliminary data.</text>
</comment>
<accession>A0A7J6QVV4</accession>
<gene>
    <name evidence="2" type="ORF">FOZ62_024207</name>
</gene>
<feature type="region of interest" description="Disordered" evidence="1">
    <location>
        <begin position="22"/>
        <end position="64"/>
    </location>
</feature>
<organism evidence="2 3">
    <name type="scientific">Perkinsus olseni</name>
    <name type="common">Perkinsus atlanticus</name>
    <dbReference type="NCBI Taxonomy" id="32597"/>
    <lineage>
        <taxon>Eukaryota</taxon>
        <taxon>Sar</taxon>
        <taxon>Alveolata</taxon>
        <taxon>Perkinsozoa</taxon>
        <taxon>Perkinsea</taxon>
        <taxon>Perkinsida</taxon>
        <taxon>Perkinsidae</taxon>
        <taxon>Perkinsus</taxon>
    </lineage>
</organism>
<dbReference type="AlphaFoldDB" id="A0A7J6QVV4"/>
<proteinExistence type="predicted"/>
<dbReference type="PANTHER" id="PTHR36053">
    <property type="entry name" value="OSJNBB0017I01.18 PROTEIN"/>
    <property type="match status" value="1"/>
</dbReference>
<dbReference type="Proteomes" id="UP000574390">
    <property type="component" value="Unassembled WGS sequence"/>
</dbReference>
<evidence type="ECO:0000313" key="3">
    <source>
        <dbReference type="Proteomes" id="UP000574390"/>
    </source>
</evidence>
<evidence type="ECO:0000256" key="1">
    <source>
        <dbReference type="SAM" id="MobiDB-lite"/>
    </source>
</evidence>
<name>A0A7J6QVV4_PEROL</name>
<evidence type="ECO:0000313" key="2">
    <source>
        <dbReference type="EMBL" id="KAF4712242.1"/>
    </source>
</evidence>
<feature type="non-terminal residue" evidence="2">
    <location>
        <position position="1"/>
    </location>
</feature>
<sequence>SSEDDLAHLGLFNRDTWLAAARKASPNGHPTVEQSAATPKGSSRRGSKKSPSQSSRKRKPGFHNLTRPRAELARQCAIMSSPFAFLREYFTDLMPDPSTCIGRCNTASDVRESEKFTDIYSYRSFCHKACTADESEVRDMRGCEEFCLKLCFRDNIVEDTNNNVNYVVLERSPGSPENSAKCMEVCTAGCGFRFSKGGKEDNAWR</sequence>
<dbReference type="EMBL" id="JABANM010026885">
    <property type="protein sequence ID" value="KAF4712242.1"/>
    <property type="molecule type" value="Genomic_DNA"/>
</dbReference>
<protein>
    <submittedName>
        <fullName evidence="2">Uncharacterized protein</fullName>
    </submittedName>
</protein>